<dbReference type="InterPro" id="IPR007560">
    <property type="entry name" value="Restrct_endonuc_IV_Mrr"/>
</dbReference>
<dbReference type="Gene3D" id="3.40.1350.10">
    <property type="match status" value="1"/>
</dbReference>
<dbReference type="AlphaFoldDB" id="A0AAD0MGT2"/>
<dbReference type="EMBL" id="CP027403">
    <property type="protein sequence ID" value="AVL46827.1"/>
    <property type="molecule type" value="Genomic_DNA"/>
</dbReference>
<feature type="domain" description="Restriction endonuclease type IV Mrr" evidence="1">
    <location>
        <begin position="47"/>
        <end position="111"/>
    </location>
</feature>
<evidence type="ECO:0000259" key="1">
    <source>
        <dbReference type="Pfam" id="PF04471"/>
    </source>
</evidence>
<name>A0AAD0MGT2_CAMJU</name>
<proteinExistence type="predicted"/>
<dbReference type="GO" id="GO:0004519">
    <property type="term" value="F:endonuclease activity"/>
    <property type="evidence" value="ECO:0007669"/>
    <property type="project" value="InterPro"/>
</dbReference>
<evidence type="ECO:0000313" key="3">
    <source>
        <dbReference type="Proteomes" id="UP000239717"/>
    </source>
</evidence>
<dbReference type="Proteomes" id="UP000239717">
    <property type="component" value="Chromosome"/>
</dbReference>
<dbReference type="SUPFAM" id="SSF52980">
    <property type="entry name" value="Restriction endonuclease-like"/>
    <property type="match status" value="1"/>
</dbReference>
<dbReference type="InterPro" id="IPR011335">
    <property type="entry name" value="Restrct_endonuc-II-like"/>
</dbReference>
<dbReference type="OMA" id="GDCTAYL"/>
<reference evidence="3" key="1">
    <citation type="submission" date="2018-03" db="EMBL/GenBank/DDBJ databases">
        <title>FDA dAtabase for Regulatory Grade micrObial Sequences (FDA-ARGOS): Supporting development and validation of Infectious Disease Dx tests.</title>
        <authorList>
            <person name="Kerrigan L."/>
            <person name="Tallon L."/>
            <person name="Sadzewicz L."/>
            <person name="Sengamalay N."/>
            <person name="Ott S."/>
            <person name="Godinez A."/>
            <person name="Nagaraj S."/>
            <person name="Vavikolanu K."/>
            <person name="Vyas G."/>
            <person name="Nadendla S."/>
            <person name="George J."/>
            <person name="Sichtig H."/>
        </authorList>
    </citation>
    <scope>NUCLEOTIDE SEQUENCE [LARGE SCALE GENOMIC DNA]</scope>
    <source>
        <strain evidence="3">FDAARGOS_295</strain>
    </source>
</reference>
<gene>
    <name evidence="2" type="ORF">CEP74_02960</name>
</gene>
<organism evidence="2 3">
    <name type="scientific">Campylobacter jejuni subsp. doylei</name>
    <dbReference type="NCBI Taxonomy" id="32021"/>
    <lineage>
        <taxon>Bacteria</taxon>
        <taxon>Pseudomonadati</taxon>
        <taxon>Campylobacterota</taxon>
        <taxon>Epsilonproteobacteria</taxon>
        <taxon>Campylobacterales</taxon>
        <taxon>Campylobacteraceae</taxon>
        <taxon>Campylobacter</taxon>
    </lineage>
</organism>
<dbReference type="GO" id="GO:0009307">
    <property type="term" value="P:DNA restriction-modification system"/>
    <property type="evidence" value="ECO:0007669"/>
    <property type="project" value="InterPro"/>
</dbReference>
<protein>
    <recommendedName>
        <fullName evidence="1">Restriction endonuclease type IV Mrr domain-containing protein</fullName>
    </recommendedName>
</protein>
<evidence type="ECO:0000313" key="2">
    <source>
        <dbReference type="EMBL" id="AVL46827.1"/>
    </source>
</evidence>
<dbReference type="InterPro" id="IPR011856">
    <property type="entry name" value="tRNA_endonuc-like_dom_sf"/>
</dbReference>
<dbReference type="GO" id="GO:0003677">
    <property type="term" value="F:DNA binding"/>
    <property type="evidence" value="ECO:0007669"/>
    <property type="project" value="InterPro"/>
</dbReference>
<accession>A0AAD0MGT2</accession>
<sequence>MFVVAMILKNSKKLNTTDDKTQILPKTKNNQFNYFKNKKKGDLYEIQIGKMYQKQGYKVYFKGINEKKKDAGIDLIAYKDNEVLLIQCKNWQNSQIKQEHLRIFLGDCTAYLEKEKHKFKNKEIKRFFITSCDEIDFAVKKFLEQNEIFYLIVPFETNLKT</sequence>
<dbReference type="Pfam" id="PF04471">
    <property type="entry name" value="Mrr_cat"/>
    <property type="match status" value="1"/>
</dbReference>